<keyword evidence="7" id="KW-1185">Reference proteome</keyword>
<sequence length="450" mass="48026">MATATTTESATVELGDLAPRNSRVQGEAPVEEQAGGSTLPRADGGVQAWTFIFSAFILECLIWGFPFSYGVFQEFYLNSPQSPFRDASEASINAIGTITIGIQYIEGLGTMTITQRFPRQFKLFMTVALIACFGSLLLSSFATQVWQLVLLQGVVYGFAGGLLYGPIVFWLNEWFVERRAFAGSLIFGGSGLGGALFPIITNLLLQRFGFRWTLRVLALIVGVLGGIALFGAKPRLPVVRNSAPAPLNLKFTRSPVFIIVSVAIFVQGLAYFPVSLYIPSYAASLGFSSVNGTLALTVFNLATVVGQLIFGYYCDRGSYAAAMLGSSVVSTVLAFVLWGYAHNLGLLFLFAILFGGVSGGFSSIWPPAAKDVFADQASSPFFFFAAAKGLAAISGPFISAALHPKNGSVLPASWAGYGFTTMEIFVGSMMFGTAVLSVALILARPSNKKE</sequence>
<comment type="caution">
    <text evidence="6">The sequence shown here is derived from an EMBL/GenBank/DDBJ whole genome shotgun (WGS) entry which is preliminary data.</text>
</comment>
<accession>A0AAD2HZZ2</accession>
<feature type="transmembrane region" description="Helical" evidence="4">
    <location>
        <begin position="347"/>
        <end position="369"/>
    </location>
</feature>
<feature type="compositionally biased region" description="Low complexity" evidence="3">
    <location>
        <begin position="1"/>
        <end position="11"/>
    </location>
</feature>
<keyword evidence="4" id="KW-0812">Transmembrane</keyword>
<evidence type="ECO:0000256" key="4">
    <source>
        <dbReference type="SAM" id="Phobius"/>
    </source>
</evidence>
<protein>
    <recommendedName>
        <fullName evidence="5">Major facilitator superfamily (MFS) profile domain-containing protein</fullName>
    </recommendedName>
</protein>
<dbReference type="InterPro" id="IPR020846">
    <property type="entry name" value="MFS_dom"/>
</dbReference>
<dbReference type="Pfam" id="PF07690">
    <property type="entry name" value="MFS_1"/>
    <property type="match status" value="1"/>
</dbReference>
<feature type="transmembrane region" description="Helical" evidence="4">
    <location>
        <begin position="148"/>
        <end position="171"/>
    </location>
</feature>
<evidence type="ECO:0000259" key="5">
    <source>
        <dbReference type="PROSITE" id="PS50850"/>
    </source>
</evidence>
<dbReference type="SUPFAM" id="SSF103473">
    <property type="entry name" value="MFS general substrate transporter"/>
    <property type="match status" value="1"/>
</dbReference>
<dbReference type="InterPro" id="IPR011701">
    <property type="entry name" value="MFS"/>
</dbReference>
<keyword evidence="4" id="KW-1133">Transmembrane helix</keyword>
<organism evidence="6 7">
    <name type="scientific">Mycena citricolor</name>
    <dbReference type="NCBI Taxonomy" id="2018698"/>
    <lineage>
        <taxon>Eukaryota</taxon>
        <taxon>Fungi</taxon>
        <taxon>Dikarya</taxon>
        <taxon>Basidiomycota</taxon>
        <taxon>Agaricomycotina</taxon>
        <taxon>Agaricomycetes</taxon>
        <taxon>Agaricomycetidae</taxon>
        <taxon>Agaricales</taxon>
        <taxon>Marasmiineae</taxon>
        <taxon>Mycenaceae</taxon>
        <taxon>Mycena</taxon>
    </lineage>
</organism>
<feature type="transmembrane region" description="Helical" evidence="4">
    <location>
        <begin position="381"/>
        <end position="402"/>
    </location>
</feature>
<dbReference type="GO" id="GO:0016020">
    <property type="term" value="C:membrane"/>
    <property type="evidence" value="ECO:0007669"/>
    <property type="project" value="UniProtKB-SubCell"/>
</dbReference>
<reference evidence="6" key="1">
    <citation type="submission" date="2023-11" db="EMBL/GenBank/DDBJ databases">
        <authorList>
            <person name="De Vega J J."/>
            <person name="De Vega J J."/>
        </authorList>
    </citation>
    <scope>NUCLEOTIDE SEQUENCE</scope>
</reference>
<feature type="transmembrane region" description="Helical" evidence="4">
    <location>
        <begin position="256"/>
        <end position="274"/>
    </location>
</feature>
<feature type="transmembrane region" description="Helical" evidence="4">
    <location>
        <begin position="212"/>
        <end position="232"/>
    </location>
</feature>
<evidence type="ECO:0000313" key="7">
    <source>
        <dbReference type="Proteomes" id="UP001295794"/>
    </source>
</evidence>
<feature type="domain" description="Major facilitator superfamily (MFS) profile" evidence="5">
    <location>
        <begin position="256"/>
        <end position="450"/>
    </location>
</feature>
<dbReference type="PANTHER" id="PTHR11360">
    <property type="entry name" value="MONOCARBOXYLATE TRANSPORTER"/>
    <property type="match status" value="1"/>
</dbReference>
<feature type="transmembrane region" description="Helical" evidence="4">
    <location>
        <begin position="422"/>
        <end position="443"/>
    </location>
</feature>
<evidence type="ECO:0000313" key="6">
    <source>
        <dbReference type="EMBL" id="CAK5284450.1"/>
    </source>
</evidence>
<feature type="transmembrane region" description="Helical" evidence="4">
    <location>
        <begin position="123"/>
        <end position="142"/>
    </location>
</feature>
<dbReference type="AlphaFoldDB" id="A0AAD2HZZ2"/>
<feature type="transmembrane region" description="Helical" evidence="4">
    <location>
        <begin position="321"/>
        <end position="341"/>
    </location>
</feature>
<feature type="transmembrane region" description="Helical" evidence="4">
    <location>
        <begin position="92"/>
        <end position="111"/>
    </location>
</feature>
<proteinExistence type="inferred from homology"/>
<dbReference type="InterPro" id="IPR050327">
    <property type="entry name" value="Proton-linked_MCT"/>
</dbReference>
<dbReference type="PROSITE" id="PS50850">
    <property type="entry name" value="MFS"/>
    <property type="match status" value="1"/>
</dbReference>
<name>A0AAD2HZZ2_9AGAR</name>
<gene>
    <name evidence="6" type="ORF">MYCIT1_LOCUS37703</name>
</gene>
<evidence type="ECO:0000256" key="1">
    <source>
        <dbReference type="ARBA" id="ARBA00004141"/>
    </source>
</evidence>
<keyword evidence="4" id="KW-0472">Membrane</keyword>
<comment type="subcellular location">
    <subcellularLocation>
        <location evidence="1">Membrane</location>
        <topology evidence="1">Multi-pass membrane protein</topology>
    </subcellularLocation>
</comment>
<comment type="similarity">
    <text evidence="2">Belongs to the major facilitator superfamily. Monocarboxylate porter (TC 2.A.1.13) family.</text>
</comment>
<feature type="transmembrane region" description="Helical" evidence="4">
    <location>
        <begin position="294"/>
        <end position="314"/>
    </location>
</feature>
<dbReference type="PANTHER" id="PTHR11360:SF287">
    <property type="entry name" value="MFS MONOCARBOXYLATE TRANSPORTER"/>
    <property type="match status" value="1"/>
</dbReference>
<dbReference type="EMBL" id="CAVNYO010000480">
    <property type="protein sequence ID" value="CAK5284450.1"/>
    <property type="molecule type" value="Genomic_DNA"/>
</dbReference>
<evidence type="ECO:0000256" key="2">
    <source>
        <dbReference type="ARBA" id="ARBA00006727"/>
    </source>
</evidence>
<feature type="transmembrane region" description="Helical" evidence="4">
    <location>
        <begin position="48"/>
        <end position="72"/>
    </location>
</feature>
<dbReference type="Gene3D" id="1.20.1250.20">
    <property type="entry name" value="MFS general substrate transporter like domains"/>
    <property type="match status" value="2"/>
</dbReference>
<dbReference type="GO" id="GO:0022857">
    <property type="term" value="F:transmembrane transporter activity"/>
    <property type="evidence" value="ECO:0007669"/>
    <property type="project" value="InterPro"/>
</dbReference>
<dbReference type="Proteomes" id="UP001295794">
    <property type="component" value="Unassembled WGS sequence"/>
</dbReference>
<evidence type="ECO:0000256" key="3">
    <source>
        <dbReference type="SAM" id="MobiDB-lite"/>
    </source>
</evidence>
<feature type="transmembrane region" description="Helical" evidence="4">
    <location>
        <begin position="180"/>
        <end position="200"/>
    </location>
</feature>
<dbReference type="InterPro" id="IPR036259">
    <property type="entry name" value="MFS_trans_sf"/>
</dbReference>
<feature type="region of interest" description="Disordered" evidence="3">
    <location>
        <begin position="1"/>
        <end position="39"/>
    </location>
</feature>